<organism evidence="1 2">
    <name type="scientific">Prorocentrum cordatum</name>
    <dbReference type="NCBI Taxonomy" id="2364126"/>
    <lineage>
        <taxon>Eukaryota</taxon>
        <taxon>Sar</taxon>
        <taxon>Alveolata</taxon>
        <taxon>Dinophyceae</taxon>
        <taxon>Prorocentrales</taxon>
        <taxon>Prorocentraceae</taxon>
        <taxon>Prorocentrum</taxon>
    </lineage>
</organism>
<evidence type="ECO:0000313" key="1">
    <source>
        <dbReference type="EMBL" id="CAK0850900.1"/>
    </source>
</evidence>
<accession>A0ABN9TX57</accession>
<proteinExistence type="predicted"/>
<protein>
    <submittedName>
        <fullName evidence="1">Uncharacterized protein</fullName>
    </submittedName>
</protein>
<gene>
    <name evidence="1" type="ORF">PCOR1329_LOCUS43189</name>
</gene>
<dbReference type="EMBL" id="CAUYUJ010015186">
    <property type="protein sequence ID" value="CAK0850900.1"/>
    <property type="molecule type" value="Genomic_DNA"/>
</dbReference>
<keyword evidence="2" id="KW-1185">Reference proteome</keyword>
<name>A0ABN9TX57_9DINO</name>
<dbReference type="Proteomes" id="UP001189429">
    <property type="component" value="Unassembled WGS sequence"/>
</dbReference>
<comment type="caution">
    <text evidence="1">The sequence shown here is derived from an EMBL/GenBank/DDBJ whole genome shotgun (WGS) entry which is preliminary data.</text>
</comment>
<reference evidence="1" key="1">
    <citation type="submission" date="2023-10" db="EMBL/GenBank/DDBJ databases">
        <authorList>
            <person name="Chen Y."/>
            <person name="Shah S."/>
            <person name="Dougan E. K."/>
            <person name="Thang M."/>
            <person name="Chan C."/>
        </authorList>
    </citation>
    <scope>NUCLEOTIDE SEQUENCE [LARGE SCALE GENOMIC DNA]</scope>
</reference>
<sequence>MYHCVAVHSTVSLRLLAGGHRGSAKHLEPSCDQSTLLSRHKLAPSTSEALRGERLVCKSATECLLLWHGAHQPTCNNSAVPHISSLNWGESLELANCGKTATSSTSILAKHGLALPKACNNTNRSGFCMWACASGVSKRYNRTRRINFR</sequence>
<evidence type="ECO:0000313" key="2">
    <source>
        <dbReference type="Proteomes" id="UP001189429"/>
    </source>
</evidence>